<dbReference type="InterPro" id="IPR051795">
    <property type="entry name" value="Glycosyl_Hydrlase_43"/>
</dbReference>
<dbReference type="PANTHER" id="PTHR42812">
    <property type="entry name" value="BETA-XYLOSIDASE"/>
    <property type="match status" value="1"/>
</dbReference>
<dbReference type="AlphaFoldDB" id="A0A2R7YYC5"/>
<evidence type="ECO:0000256" key="2">
    <source>
        <dbReference type="ARBA" id="ARBA00022801"/>
    </source>
</evidence>
<organism evidence="6 7">
    <name type="scientific">Nocardioides currus</name>
    <dbReference type="NCBI Taxonomy" id="2133958"/>
    <lineage>
        <taxon>Bacteria</taxon>
        <taxon>Bacillati</taxon>
        <taxon>Actinomycetota</taxon>
        <taxon>Actinomycetes</taxon>
        <taxon>Propionibacteriales</taxon>
        <taxon>Nocardioidaceae</taxon>
        <taxon>Nocardioides</taxon>
    </lineage>
</organism>
<dbReference type="Gene3D" id="2.115.10.20">
    <property type="entry name" value="Glycosyl hydrolase domain, family 43"/>
    <property type="match status" value="1"/>
</dbReference>
<dbReference type="Proteomes" id="UP000244867">
    <property type="component" value="Unassembled WGS sequence"/>
</dbReference>
<gene>
    <name evidence="6" type="ORF">C7S10_10270</name>
</gene>
<dbReference type="Pfam" id="PF04616">
    <property type="entry name" value="Glyco_hydro_43"/>
    <property type="match status" value="1"/>
</dbReference>
<dbReference type="PANTHER" id="PTHR42812:SF5">
    <property type="entry name" value="ENDO-ARABINASE"/>
    <property type="match status" value="1"/>
</dbReference>
<proteinExistence type="inferred from homology"/>
<dbReference type="OrthoDB" id="9801455at2"/>
<reference evidence="6 7" key="1">
    <citation type="submission" date="2018-03" db="EMBL/GenBank/DDBJ databases">
        <authorList>
            <person name="Keele B.F."/>
        </authorList>
    </citation>
    <scope>NUCLEOTIDE SEQUENCE [LARGE SCALE GENOMIC DNA]</scope>
    <source>
        <strain evidence="6 7">IB-3</strain>
    </source>
</reference>
<name>A0A2R7YYC5_9ACTN</name>
<sequence length="348" mass="37101">MCAVRLRPALTGLLVTALSAALALVAVPALAERVPRPVLSGDFADPAVTVSGNGFVGFSTGSLVPRSFSERPSGAWRPAGSSLVRLPSWSHADGDIWASDIARVGRWWVLYFAAPVRGIGEYGRCIGVARSRSATGGFTAIGGRPLVCPSYVAAPAAEDTVPVVLPGLPRAGVIDPSLVVAGGRPHLLYKTDRIPSSIRLLPLSRSGLHAAGQSVELFRHDGVLENPVLIERPTGWVMLLSQGDFTHCSYRTVWRRSTSILSWAEATTGVLLDQSSGLCGPGGADVTPMPHSKRLRVYFHAWTCRGSTTPCGPGIRKDTVRHRSRAIRPMYAADLDWVDGVPVVRGFL</sequence>
<dbReference type="SUPFAM" id="SSF75005">
    <property type="entry name" value="Arabinanase/levansucrase/invertase"/>
    <property type="match status" value="1"/>
</dbReference>
<evidence type="ECO:0000313" key="6">
    <source>
        <dbReference type="EMBL" id="PUA81387.1"/>
    </source>
</evidence>
<evidence type="ECO:0000256" key="4">
    <source>
        <dbReference type="RuleBase" id="RU361187"/>
    </source>
</evidence>
<accession>A0A2R7YYC5</accession>
<dbReference type="GO" id="GO:0005975">
    <property type="term" value="P:carbohydrate metabolic process"/>
    <property type="evidence" value="ECO:0007669"/>
    <property type="project" value="InterPro"/>
</dbReference>
<dbReference type="EMBL" id="PYXZ01000003">
    <property type="protein sequence ID" value="PUA81387.1"/>
    <property type="molecule type" value="Genomic_DNA"/>
</dbReference>
<evidence type="ECO:0000256" key="1">
    <source>
        <dbReference type="ARBA" id="ARBA00009865"/>
    </source>
</evidence>
<protein>
    <recommendedName>
        <fullName evidence="8">Glycoside hydrolase</fullName>
    </recommendedName>
</protein>
<evidence type="ECO:0008006" key="8">
    <source>
        <dbReference type="Google" id="ProtNLM"/>
    </source>
</evidence>
<keyword evidence="5" id="KW-0732">Signal</keyword>
<keyword evidence="3 4" id="KW-0326">Glycosidase</keyword>
<keyword evidence="7" id="KW-1185">Reference proteome</keyword>
<comment type="caution">
    <text evidence="6">The sequence shown here is derived from an EMBL/GenBank/DDBJ whole genome shotgun (WGS) entry which is preliminary data.</text>
</comment>
<dbReference type="InterPro" id="IPR023296">
    <property type="entry name" value="Glyco_hydro_beta-prop_sf"/>
</dbReference>
<keyword evidence="2 4" id="KW-0378">Hydrolase</keyword>
<dbReference type="InterPro" id="IPR006710">
    <property type="entry name" value="Glyco_hydro_43"/>
</dbReference>
<evidence type="ECO:0000256" key="3">
    <source>
        <dbReference type="ARBA" id="ARBA00023295"/>
    </source>
</evidence>
<feature type="signal peptide" evidence="5">
    <location>
        <begin position="1"/>
        <end position="31"/>
    </location>
</feature>
<evidence type="ECO:0000313" key="7">
    <source>
        <dbReference type="Proteomes" id="UP000244867"/>
    </source>
</evidence>
<dbReference type="GO" id="GO:0004553">
    <property type="term" value="F:hydrolase activity, hydrolyzing O-glycosyl compounds"/>
    <property type="evidence" value="ECO:0007669"/>
    <property type="project" value="InterPro"/>
</dbReference>
<feature type="chain" id="PRO_5015328613" description="Glycoside hydrolase" evidence="5">
    <location>
        <begin position="32"/>
        <end position="348"/>
    </location>
</feature>
<comment type="similarity">
    <text evidence="1 4">Belongs to the glycosyl hydrolase 43 family.</text>
</comment>
<evidence type="ECO:0000256" key="5">
    <source>
        <dbReference type="SAM" id="SignalP"/>
    </source>
</evidence>